<evidence type="ECO:0000313" key="5">
    <source>
        <dbReference type="Proteomes" id="UP001549920"/>
    </source>
</evidence>
<dbReference type="Proteomes" id="UP001549920">
    <property type="component" value="Unassembled WGS sequence"/>
</dbReference>
<dbReference type="PANTHER" id="PTHR21301:SF11">
    <property type="entry name" value="GIY-YIG DOMAIN-CONTAINING PROTEIN"/>
    <property type="match status" value="1"/>
</dbReference>
<dbReference type="InterPro" id="IPR000477">
    <property type="entry name" value="RT_dom"/>
</dbReference>
<reference evidence="5 6" key="1">
    <citation type="submission" date="2024-06" db="EMBL/GenBank/DDBJ databases">
        <title>A chromosome-level genome assembly of beet webworm, Loxostege sticticalis.</title>
        <authorList>
            <person name="Zhang Y."/>
        </authorList>
    </citation>
    <scope>NUCLEOTIDE SEQUENCE [LARGE SCALE GENOMIC DNA]</scope>
    <source>
        <strain evidence="3">AQ026</strain>
        <strain evidence="2">AQ028</strain>
        <tissue evidence="2">Male pupae</tissue>
        <tissue evidence="3">Whole body</tissue>
    </source>
</reference>
<comment type="caution">
    <text evidence="2">The sequence shown here is derived from an EMBL/GenBank/DDBJ whole genome shotgun (WGS) entry which is preliminary data.</text>
</comment>
<proteinExistence type="predicted"/>
<sequence>MYPVRENKRNKYVLRYGRQTANTIRRLEYLKTTRARKISSLNFLKRCRDHNLIPRCVQITPKKDIRGSAKILNQASRKMLRHLIHQHHCDLVHLDATVERLCQDLRLQLSQLDFDECILILNRRETSKYNECKLKQIEKYNKLSSQSSVKRNATNVNPPTIDKNLTVILEKGLNFAVTPRQIPYEEIICSVEDCLVKNNMRKEDAEALRQDISSVLRHSKVPKSNLSREHYLALKNLRSRPELTILRADKGNATVVMDTSDYKLKMAQLLSDENTYKRVKCDQTNKILKKTSDLVRKYSEKLSLDDQLLIPSCAKPPKLYGLPKIHKPNAPLRPIVSQIDAPTYKLAQHVAKTLSRLRGTTMAHVKDSYQFISEVKDLHLADDESMVSFDVQSLFTSLPVQDCIEITKRKLAELDMPLEYAELLEHCLTSGYLLWDNEFYVQVDGVAMGSPVSPVVADIFMEDFEARALSTAPVSPRFYKRYVDDTFTILPTNSVSAFLDHLNSIHPKIQFTMEVEANNRLAFLDVLLTRNPDHTLSHTVFRKPTHTDKYLNGASHHHPGQLATVGKTLFQRARGICDDQHLAAELQHVRKVLQDNQLPVPRRCRPRAKRSTVERQPAVLPYMKGVTDKIGNILKRASIKTYFKPPKKIHQFLPPVKCNIPLQDAGVYRLECDCGLSYIGQTKRSIGIRIKEHIADVKHRRNTKSAVCEHALDTPNHFIRFDQPKVLARERRFVPRMLREAIEIRRHPNFNREDGWKIPPAWDPVLTKTQARPRTARLQDTVSSYCVDRNVN</sequence>
<evidence type="ECO:0000259" key="1">
    <source>
        <dbReference type="PROSITE" id="PS50878"/>
    </source>
</evidence>
<organism evidence="2 6">
    <name type="scientific">Loxostege sticticalis</name>
    <name type="common">Beet webworm moth</name>
    <dbReference type="NCBI Taxonomy" id="481309"/>
    <lineage>
        <taxon>Eukaryota</taxon>
        <taxon>Metazoa</taxon>
        <taxon>Ecdysozoa</taxon>
        <taxon>Arthropoda</taxon>
        <taxon>Hexapoda</taxon>
        <taxon>Insecta</taxon>
        <taxon>Pterygota</taxon>
        <taxon>Neoptera</taxon>
        <taxon>Endopterygota</taxon>
        <taxon>Lepidoptera</taxon>
        <taxon>Glossata</taxon>
        <taxon>Ditrysia</taxon>
        <taxon>Pyraloidea</taxon>
        <taxon>Crambidae</taxon>
        <taxon>Pyraustinae</taxon>
        <taxon>Loxostege</taxon>
    </lineage>
</organism>
<protein>
    <recommendedName>
        <fullName evidence="1">Reverse transcriptase domain-containing protein</fullName>
    </recommendedName>
</protein>
<dbReference type="PROSITE" id="PS50878">
    <property type="entry name" value="RT_POL"/>
    <property type="match status" value="1"/>
</dbReference>
<dbReference type="CDD" id="cd10442">
    <property type="entry name" value="GIY-YIG_PLEs"/>
    <property type="match status" value="1"/>
</dbReference>
<feature type="domain" description="Reverse transcriptase" evidence="1">
    <location>
        <begin position="303"/>
        <end position="569"/>
    </location>
</feature>
<dbReference type="EMBL" id="JBEUOH010000023">
    <property type="protein sequence ID" value="KAL0861674.1"/>
    <property type="molecule type" value="Genomic_DNA"/>
</dbReference>
<dbReference type="InterPro" id="IPR058912">
    <property type="entry name" value="HTH_animal"/>
</dbReference>
<dbReference type="EMBL" id="JBEDNZ010000030">
    <property type="protein sequence ID" value="KAL0809123.1"/>
    <property type="molecule type" value="Genomic_DNA"/>
</dbReference>
<dbReference type="Pfam" id="PF00078">
    <property type="entry name" value="RVT_1"/>
    <property type="match status" value="1"/>
</dbReference>
<dbReference type="Pfam" id="PF26215">
    <property type="entry name" value="HTH_animal"/>
    <property type="match status" value="1"/>
</dbReference>
<dbReference type="Proteomes" id="UP001549921">
    <property type="component" value="Unassembled WGS sequence"/>
</dbReference>
<evidence type="ECO:0000313" key="2">
    <source>
        <dbReference type="EMBL" id="KAL0809123.1"/>
    </source>
</evidence>
<name>A0ABD0S732_LOXSC</name>
<dbReference type="EMBL" id="JBEUOH010000031">
    <property type="protein sequence ID" value="KAL0853123.1"/>
    <property type="molecule type" value="Genomic_DNA"/>
</dbReference>
<keyword evidence="5" id="KW-1185">Reference proteome</keyword>
<dbReference type="AlphaFoldDB" id="A0ABD0S732"/>
<evidence type="ECO:0000313" key="4">
    <source>
        <dbReference type="EMBL" id="KAL0861674.1"/>
    </source>
</evidence>
<accession>A0ABD0S732</accession>
<evidence type="ECO:0000313" key="6">
    <source>
        <dbReference type="Proteomes" id="UP001549921"/>
    </source>
</evidence>
<dbReference type="PANTHER" id="PTHR21301">
    <property type="entry name" value="REVERSE TRANSCRIPTASE"/>
    <property type="match status" value="1"/>
</dbReference>
<evidence type="ECO:0000313" key="3">
    <source>
        <dbReference type="EMBL" id="KAL0853123.1"/>
    </source>
</evidence>
<gene>
    <name evidence="4" type="ORF">ABMA27_009160</name>
    <name evidence="3" type="ORF">ABMA27_012889</name>
    <name evidence="2" type="ORF">ABMA28_012747</name>
</gene>
<dbReference type="CDD" id="cd00304">
    <property type="entry name" value="RT_like"/>
    <property type="match status" value="1"/>
</dbReference>